<dbReference type="Proteomes" id="UP000677228">
    <property type="component" value="Unassembled WGS sequence"/>
</dbReference>
<dbReference type="EMBL" id="CAJOBA010044104">
    <property type="protein sequence ID" value="CAF4159342.1"/>
    <property type="molecule type" value="Genomic_DNA"/>
</dbReference>
<dbReference type="Proteomes" id="UP000682733">
    <property type="component" value="Unassembled WGS sequence"/>
</dbReference>
<dbReference type="EMBL" id="CAJNOQ010005553">
    <property type="protein sequence ID" value="CAF1102723.1"/>
    <property type="molecule type" value="Genomic_DNA"/>
</dbReference>
<dbReference type="EMBL" id="CAJNOK010022468">
    <property type="protein sequence ID" value="CAF1348606.1"/>
    <property type="molecule type" value="Genomic_DNA"/>
</dbReference>
<reference evidence="1" key="1">
    <citation type="submission" date="2021-02" db="EMBL/GenBank/DDBJ databases">
        <authorList>
            <person name="Nowell W R."/>
        </authorList>
    </citation>
    <scope>NUCLEOTIDE SEQUENCE</scope>
</reference>
<gene>
    <name evidence="1" type="ORF">GPM918_LOCUS18829</name>
    <name evidence="2" type="ORF">OVA965_LOCUS30689</name>
    <name evidence="3" type="ORF">SRO942_LOCUS18826</name>
    <name evidence="4" type="ORF">TMI583_LOCUS31497</name>
</gene>
<organism evidence="1 5">
    <name type="scientific">Didymodactylos carnosus</name>
    <dbReference type="NCBI Taxonomy" id="1234261"/>
    <lineage>
        <taxon>Eukaryota</taxon>
        <taxon>Metazoa</taxon>
        <taxon>Spiralia</taxon>
        <taxon>Gnathifera</taxon>
        <taxon>Rotifera</taxon>
        <taxon>Eurotatoria</taxon>
        <taxon>Bdelloidea</taxon>
        <taxon>Philodinida</taxon>
        <taxon>Philodinidae</taxon>
        <taxon>Didymodactylos</taxon>
    </lineage>
</organism>
<evidence type="ECO:0000313" key="2">
    <source>
        <dbReference type="EMBL" id="CAF1348606.1"/>
    </source>
</evidence>
<dbReference type="Proteomes" id="UP000663829">
    <property type="component" value="Unassembled WGS sequence"/>
</dbReference>
<evidence type="ECO:0000313" key="3">
    <source>
        <dbReference type="EMBL" id="CAF3867504.1"/>
    </source>
</evidence>
<evidence type="ECO:0000313" key="4">
    <source>
        <dbReference type="EMBL" id="CAF4159342.1"/>
    </source>
</evidence>
<name>A0A814P4F6_9BILA</name>
<comment type="caution">
    <text evidence="1">The sequence shown here is derived from an EMBL/GenBank/DDBJ whole genome shotgun (WGS) entry which is preliminary data.</text>
</comment>
<keyword evidence="5" id="KW-1185">Reference proteome</keyword>
<dbReference type="AlphaFoldDB" id="A0A814P4F6"/>
<evidence type="ECO:0000313" key="1">
    <source>
        <dbReference type="EMBL" id="CAF1102723.1"/>
    </source>
</evidence>
<evidence type="ECO:0000313" key="5">
    <source>
        <dbReference type="Proteomes" id="UP000663829"/>
    </source>
</evidence>
<proteinExistence type="predicted"/>
<dbReference type="EMBL" id="CAJOBC010005553">
    <property type="protein sequence ID" value="CAF3867504.1"/>
    <property type="molecule type" value="Genomic_DNA"/>
</dbReference>
<accession>A0A814P4F6</accession>
<protein>
    <submittedName>
        <fullName evidence="1">Uncharacterized protein</fullName>
    </submittedName>
</protein>
<dbReference type="Proteomes" id="UP000681722">
    <property type="component" value="Unassembled WGS sequence"/>
</dbReference>
<sequence length="298" mass="34168">MSKRMATDRSKYKGVKKQSTLTNGTNLLFIDSSLAYTTSVKRLTVSLINVGSSVSDSDSSISIDESDTVSADDSWSKKDESSSSAYEVKRPTIDSLIQVPVSMSNLIYFKLNAKYAEFNRITSVFKQMPKLKHLSLQSENKDFLDGSRLERCLSTSLVELEHFELLVLSNYDNIVDSDEDNEDEEYEVTLTMNVDKILKSFKTDYWRRHDWNFVCDYSGLNEYFDLQLYTMPYLSNTYHLVLGDPDQVLMIRSTAEYGIKDDIAYKNVECLDLYLDKNHSTLMYAGTQLIPIKKYLQG</sequence>